<dbReference type="Pfam" id="PF14501">
    <property type="entry name" value="HATPase_c_5"/>
    <property type="match status" value="1"/>
</dbReference>
<feature type="transmembrane region" description="Helical" evidence="1">
    <location>
        <begin position="113"/>
        <end position="133"/>
    </location>
</feature>
<feature type="transmembrane region" description="Helical" evidence="1">
    <location>
        <begin position="153"/>
        <end position="175"/>
    </location>
</feature>
<keyword evidence="1" id="KW-0812">Transmembrane</keyword>
<keyword evidence="1" id="KW-1133">Transmembrane helix</keyword>
<dbReference type="InterPro" id="IPR032834">
    <property type="entry name" value="NatK-like_C"/>
</dbReference>
<dbReference type="Gene3D" id="3.30.565.10">
    <property type="entry name" value="Histidine kinase-like ATPase, C-terminal domain"/>
    <property type="match status" value="1"/>
</dbReference>
<accession>A0A7X3SJJ8</accession>
<comment type="caution">
    <text evidence="3">The sequence shown here is derived from an EMBL/GenBank/DDBJ whole genome shotgun (WGS) entry which is preliminary data.</text>
</comment>
<keyword evidence="4" id="KW-1185">Reference proteome</keyword>
<dbReference type="InterPro" id="IPR036890">
    <property type="entry name" value="HATPase_C_sf"/>
</dbReference>
<feature type="transmembrane region" description="Helical" evidence="1">
    <location>
        <begin position="187"/>
        <end position="210"/>
    </location>
</feature>
<dbReference type="Proteomes" id="UP000460412">
    <property type="component" value="Unassembled WGS sequence"/>
</dbReference>
<feature type="transmembrane region" description="Helical" evidence="1">
    <location>
        <begin position="44"/>
        <end position="69"/>
    </location>
</feature>
<evidence type="ECO:0000256" key="1">
    <source>
        <dbReference type="SAM" id="Phobius"/>
    </source>
</evidence>
<sequence>MLTQYLIASILIAFLLTCDIFILVHPHLSLKKYPIFFFSFSALFYIQIYFTFYPMLFVILVVNSILLVIFTKKLYFVFYIPLGYIFNCVLGNLMGLTANIIWDLSVKELNADILYLTIYGISTLAASCLILYLVRRFFQKYLIDTFEKMSKKLLSLIALTLLLCAFMVFTMASFFDNIDITHREYFLMASSLVLYFLFTISMIFIVLHTTRKSYEAQKKMEYLENLNEYTRNLEMVYDNLRSFKHDYINIMASLAAYIDEKKYDELGTFFYEYILPMQKNLTQKNGTLNNLLRVRILELKSILYTKLLLAVNQNIQVNLDIPDEIDSIHMEPIDMTRMLGIYLDNAIEACLEAEHPVINFHLGKMNQDIVFIISNTFIDKGLSVAQMHKKGVTTKGDGHGLGLYNVSEILNRYDNIYHEALIKDSLFIQQVQIS</sequence>
<name>A0A7X3SJJ8_9FIRM</name>
<dbReference type="SUPFAM" id="SSF55874">
    <property type="entry name" value="ATPase domain of HSP90 chaperone/DNA topoisomerase II/histidine kinase"/>
    <property type="match status" value="1"/>
</dbReference>
<organism evidence="3 4">
    <name type="scientific">Sporofaciens musculi</name>
    <dbReference type="NCBI Taxonomy" id="2681861"/>
    <lineage>
        <taxon>Bacteria</taxon>
        <taxon>Bacillati</taxon>
        <taxon>Bacillota</taxon>
        <taxon>Clostridia</taxon>
        <taxon>Lachnospirales</taxon>
        <taxon>Lachnospiraceae</taxon>
        <taxon>Sporofaciens</taxon>
    </lineage>
</organism>
<evidence type="ECO:0000313" key="4">
    <source>
        <dbReference type="Proteomes" id="UP000460412"/>
    </source>
</evidence>
<dbReference type="AlphaFoldDB" id="A0A7X3SJJ8"/>
<feature type="transmembrane region" description="Helical" evidence="1">
    <location>
        <begin position="76"/>
        <end position="101"/>
    </location>
</feature>
<keyword evidence="1" id="KW-0472">Membrane</keyword>
<feature type="domain" description="Sensor histidine kinase NatK-like C-terminal" evidence="2">
    <location>
        <begin position="330"/>
        <end position="433"/>
    </location>
</feature>
<dbReference type="EMBL" id="WUQX01000001">
    <property type="protein sequence ID" value="MXP76482.1"/>
    <property type="molecule type" value="Genomic_DNA"/>
</dbReference>
<reference evidence="3 4" key="1">
    <citation type="submission" date="2019-12" db="EMBL/GenBank/DDBJ databases">
        <title>Sporaefaciens musculi gen. nov., sp. nov., a novel bacterium isolated from the caecum of an obese mouse.</title>
        <authorList>
            <person name="Rasmussen T.S."/>
            <person name="Streidl T."/>
            <person name="Hitch T.C.A."/>
            <person name="Wortmann E."/>
            <person name="Deptula P."/>
            <person name="Hansen M."/>
            <person name="Nielsen D.S."/>
            <person name="Clavel T."/>
            <person name="Vogensen F.K."/>
        </authorList>
    </citation>
    <scope>NUCLEOTIDE SEQUENCE [LARGE SCALE GENOMIC DNA]</scope>
    <source>
        <strain evidence="3 4">WCA-9-b2</strain>
    </source>
</reference>
<proteinExistence type="predicted"/>
<gene>
    <name evidence="3" type="ORF">GN277_14080</name>
</gene>
<dbReference type="PANTHER" id="PTHR40448:SF1">
    <property type="entry name" value="TWO-COMPONENT SENSOR HISTIDINE KINASE"/>
    <property type="match status" value="1"/>
</dbReference>
<feature type="transmembrane region" description="Helical" evidence="1">
    <location>
        <begin position="5"/>
        <end position="24"/>
    </location>
</feature>
<protein>
    <submittedName>
        <fullName evidence="3">GHKL domain-containing protein</fullName>
    </submittedName>
</protein>
<evidence type="ECO:0000259" key="2">
    <source>
        <dbReference type="Pfam" id="PF14501"/>
    </source>
</evidence>
<dbReference type="GO" id="GO:0042802">
    <property type="term" value="F:identical protein binding"/>
    <property type="evidence" value="ECO:0007669"/>
    <property type="project" value="TreeGrafter"/>
</dbReference>
<evidence type="ECO:0000313" key="3">
    <source>
        <dbReference type="EMBL" id="MXP76482.1"/>
    </source>
</evidence>
<dbReference type="PANTHER" id="PTHR40448">
    <property type="entry name" value="TWO-COMPONENT SENSOR HISTIDINE KINASE"/>
    <property type="match status" value="1"/>
</dbReference>